<evidence type="ECO:0000259" key="4">
    <source>
        <dbReference type="PROSITE" id="PS51462"/>
    </source>
</evidence>
<name>A0A2A4G5A7_9FLAO</name>
<dbReference type="PROSITE" id="PS00893">
    <property type="entry name" value="NUDIX_BOX"/>
    <property type="match status" value="1"/>
</dbReference>
<dbReference type="PRINTS" id="PR00502">
    <property type="entry name" value="NUDIXFAMILY"/>
</dbReference>
<comment type="similarity">
    <text evidence="3">Belongs to the Nudix hydrolase family.</text>
</comment>
<keyword evidence="6" id="KW-1185">Reference proteome</keyword>
<reference evidence="5 6" key="1">
    <citation type="submission" date="2017-04" db="EMBL/GenBank/DDBJ databases">
        <title>A new member of the family Flavobacteriaceae isolated from ascidians.</title>
        <authorList>
            <person name="Chen L."/>
        </authorList>
    </citation>
    <scope>NUCLEOTIDE SEQUENCE [LARGE SCALE GENOMIC DNA]</scope>
    <source>
        <strain evidence="5 6">HQA918</strain>
    </source>
</reference>
<evidence type="ECO:0000256" key="3">
    <source>
        <dbReference type="RuleBase" id="RU003476"/>
    </source>
</evidence>
<dbReference type="InterPro" id="IPR015797">
    <property type="entry name" value="NUDIX_hydrolase-like_dom_sf"/>
</dbReference>
<feature type="domain" description="Nudix hydrolase" evidence="4">
    <location>
        <begin position="67"/>
        <end position="195"/>
    </location>
</feature>
<evidence type="ECO:0000256" key="2">
    <source>
        <dbReference type="ARBA" id="ARBA00022801"/>
    </source>
</evidence>
<comment type="caution">
    <text evidence="5">The sequence shown here is derived from an EMBL/GenBank/DDBJ whole genome shotgun (WGS) entry which is preliminary data.</text>
</comment>
<dbReference type="PANTHER" id="PTHR43046">
    <property type="entry name" value="GDP-MANNOSE MANNOSYL HYDROLASE"/>
    <property type="match status" value="1"/>
</dbReference>
<sequence>MYKVFMNDRPMYVTNNAEGFTDIPSFPLDKNGVAELIQKLEEASLDHGVLVREGHDNVITLLKGILPLEIAAGGVVRNPKGKILFIKRNGRWDLPKGKVDKGESWQAAAVREVEEETGVADIELLHFIQTTYHILERKGVKKLKEVHWYHMQTNFSGDLVPQLDEGITKVKWKGPKKTRKALRNTYANIKLLFPEVGN</sequence>
<accession>A0A2A4G5A7</accession>
<dbReference type="Pfam" id="PF00293">
    <property type="entry name" value="NUDIX"/>
    <property type="match status" value="1"/>
</dbReference>
<dbReference type="GO" id="GO:0016787">
    <property type="term" value="F:hydrolase activity"/>
    <property type="evidence" value="ECO:0007669"/>
    <property type="project" value="UniProtKB-KW"/>
</dbReference>
<dbReference type="CDD" id="cd03673">
    <property type="entry name" value="NUDIX_Ap6A_hydrolase"/>
    <property type="match status" value="1"/>
</dbReference>
<dbReference type="Gene3D" id="3.90.79.10">
    <property type="entry name" value="Nucleoside Triphosphate Pyrophosphohydrolase"/>
    <property type="match status" value="1"/>
</dbReference>
<evidence type="ECO:0000313" key="6">
    <source>
        <dbReference type="Proteomes" id="UP000219559"/>
    </source>
</evidence>
<evidence type="ECO:0000313" key="5">
    <source>
        <dbReference type="EMBL" id="PCE63611.1"/>
    </source>
</evidence>
<gene>
    <name evidence="5" type="ORF">B7P33_14820</name>
</gene>
<dbReference type="OrthoDB" id="9816289at2"/>
<dbReference type="PANTHER" id="PTHR43046:SF14">
    <property type="entry name" value="MUTT_NUDIX FAMILY PROTEIN"/>
    <property type="match status" value="1"/>
</dbReference>
<dbReference type="InterPro" id="IPR000086">
    <property type="entry name" value="NUDIX_hydrolase_dom"/>
</dbReference>
<dbReference type="SUPFAM" id="SSF55811">
    <property type="entry name" value="Nudix"/>
    <property type="match status" value="1"/>
</dbReference>
<dbReference type="AlphaFoldDB" id="A0A2A4G5A7"/>
<dbReference type="Proteomes" id="UP000219559">
    <property type="component" value="Unassembled WGS sequence"/>
</dbReference>
<dbReference type="InterPro" id="IPR020084">
    <property type="entry name" value="NUDIX_hydrolase_CS"/>
</dbReference>
<evidence type="ECO:0000256" key="1">
    <source>
        <dbReference type="ARBA" id="ARBA00001946"/>
    </source>
</evidence>
<dbReference type="PROSITE" id="PS51462">
    <property type="entry name" value="NUDIX"/>
    <property type="match status" value="1"/>
</dbReference>
<proteinExistence type="inferred from homology"/>
<dbReference type="InterPro" id="IPR020476">
    <property type="entry name" value="Nudix_hydrolase"/>
</dbReference>
<keyword evidence="2 3" id="KW-0378">Hydrolase</keyword>
<dbReference type="EMBL" id="NBWU01000005">
    <property type="protein sequence ID" value="PCE63611.1"/>
    <property type="molecule type" value="Genomic_DNA"/>
</dbReference>
<comment type="cofactor">
    <cofactor evidence="1">
        <name>Mg(2+)</name>
        <dbReference type="ChEBI" id="CHEBI:18420"/>
    </cofactor>
</comment>
<organism evidence="5 6">
    <name type="scientific">Sediminicola luteus</name>
    <dbReference type="NCBI Taxonomy" id="319238"/>
    <lineage>
        <taxon>Bacteria</taxon>
        <taxon>Pseudomonadati</taxon>
        <taxon>Bacteroidota</taxon>
        <taxon>Flavobacteriia</taxon>
        <taxon>Flavobacteriales</taxon>
        <taxon>Flavobacteriaceae</taxon>
        <taxon>Sediminicola</taxon>
    </lineage>
</organism>
<protein>
    <submittedName>
        <fullName evidence="5">NUDIX hydrolase</fullName>
    </submittedName>
</protein>